<organism evidence="2 3">
    <name type="scientific">Haloactinopolyspora alba</name>
    <dbReference type="NCBI Taxonomy" id="648780"/>
    <lineage>
        <taxon>Bacteria</taxon>
        <taxon>Bacillati</taxon>
        <taxon>Actinomycetota</taxon>
        <taxon>Actinomycetes</taxon>
        <taxon>Jiangellales</taxon>
        <taxon>Jiangellaceae</taxon>
        <taxon>Haloactinopolyspora</taxon>
    </lineage>
</organism>
<dbReference type="OrthoDB" id="9799036at2"/>
<evidence type="ECO:0000259" key="1">
    <source>
        <dbReference type="Pfam" id="PF12680"/>
    </source>
</evidence>
<dbReference type="InterPro" id="IPR037401">
    <property type="entry name" value="SnoaL-like"/>
</dbReference>
<dbReference type="Gene3D" id="3.10.450.50">
    <property type="match status" value="1"/>
</dbReference>
<evidence type="ECO:0000313" key="3">
    <source>
        <dbReference type="Proteomes" id="UP000243528"/>
    </source>
</evidence>
<dbReference type="AlphaFoldDB" id="A0A2P8DWI0"/>
<evidence type="ECO:0000313" key="2">
    <source>
        <dbReference type="EMBL" id="PSL01583.1"/>
    </source>
</evidence>
<feature type="domain" description="SnoaL-like" evidence="1">
    <location>
        <begin position="20"/>
        <end position="117"/>
    </location>
</feature>
<protein>
    <submittedName>
        <fullName evidence="2">Ketosteroid isomerase-like protein</fullName>
    </submittedName>
</protein>
<dbReference type="SUPFAM" id="SSF54427">
    <property type="entry name" value="NTF2-like"/>
    <property type="match status" value="1"/>
</dbReference>
<dbReference type="Proteomes" id="UP000243528">
    <property type="component" value="Unassembled WGS sequence"/>
</dbReference>
<dbReference type="Pfam" id="PF12680">
    <property type="entry name" value="SnoaL_2"/>
    <property type="match status" value="1"/>
</dbReference>
<keyword evidence="2" id="KW-0413">Isomerase</keyword>
<gene>
    <name evidence="2" type="ORF">CLV30_11371</name>
</gene>
<reference evidence="2 3" key="1">
    <citation type="submission" date="2018-03" db="EMBL/GenBank/DDBJ databases">
        <title>Genomic Encyclopedia of Archaeal and Bacterial Type Strains, Phase II (KMG-II): from individual species to whole genera.</title>
        <authorList>
            <person name="Goeker M."/>
        </authorList>
    </citation>
    <scope>NUCLEOTIDE SEQUENCE [LARGE SCALE GENOMIC DNA]</scope>
    <source>
        <strain evidence="2 3">DSM 45211</strain>
    </source>
</reference>
<dbReference type="GO" id="GO:0016853">
    <property type="term" value="F:isomerase activity"/>
    <property type="evidence" value="ECO:0007669"/>
    <property type="project" value="UniProtKB-KW"/>
</dbReference>
<accession>A0A2P8DWI0</accession>
<name>A0A2P8DWI0_9ACTN</name>
<keyword evidence="3" id="KW-1185">Reference proteome</keyword>
<sequence>MDQPTATRLLDDLHAAQNTFYAGGDGTALRHLLTEDVVWTVPGRNRIAGTYRGLDEVFAYFTRRRDLASRTFRMHRADVLVGSGDKVAALTDGTAVVGGEQRRWSTVGLYGLRELRIEACWLLPLDAALFDEIWGPEPS</sequence>
<dbReference type="InterPro" id="IPR032710">
    <property type="entry name" value="NTF2-like_dom_sf"/>
</dbReference>
<dbReference type="EMBL" id="PYGE01000013">
    <property type="protein sequence ID" value="PSL01583.1"/>
    <property type="molecule type" value="Genomic_DNA"/>
</dbReference>
<dbReference type="RefSeq" id="WP_106538439.1">
    <property type="nucleotide sequence ID" value="NZ_PYGE01000013.1"/>
</dbReference>
<comment type="caution">
    <text evidence="2">The sequence shown here is derived from an EMBL/GenBank/DDBJ whole genome shotgun (WGS) entry which is preliminary data.</text>
</comment>
<proteinExistence type="predicted"/>